<proteinExistence type="predicted"/>
<sequence length="145" mass="16429">MLKRVQNKYEPALKIGPNIPADHSHSRSSVHLSCTASLTTNGSTDCSTLLISSKHAIWSRITSEFGGTTCNRNCIELPRMDYVKRKPYRKVITSFWSCFIKSPNPHNYQTWKTYEFDNLEAVKSDRDKSCVSTSWIALELVLLGA</sequence>
<organism evidence="1 2">
    <name type="scientific">Caerostris extrusa</name>
    <name type="common">Bark spider</name>
    <name type="synonym">Caerostris bankana</name>
    <dbReference type="NCBI Taxonomy" id="172846"/>
    <lineage>
        <taxon>Eukaryota</taxon>
        <taxon>Metazoa</taxon>
        <taxon>Ecdysozoa</taxon>
        <taxon>Arthropoda</taxon>
        <taxon>Chelicerata</taxon>
        <taxon>Arachnida</taxon>
        <taxon>Araneae</taxon>
        <taxon>Araneomorphae</taxon>
        <taxon>Entelegynae</taxon>
        <taxon>Araneoidea</taxon>
        <taxon>Araneidae</taxon>
        <taxon>Caerostris</taxon>
    </lineage>
</organism>
<protein>
    <submittedName>
        <fullName evidence="1">Uncharacterized protein</fullName>
    </submittedName>
</protein>
<dbReference type="Proteomes" id="UP001054945">
    <property type="component" value="Unassembled WGS sequence"/>
</dbReference>
<name>A0AAV4XAW0_CAEEX</name>
<evidence type="ECO:0000313" key="2">
    <source>
        <dbReference type="Proteomes" id="UP001054945"/>
    </source>
</evidence>
<evidence type="ECO:0000313" key="1">
    <source>
        <dbReference type="EMBL" id="GIY91813.1"/>
    </source>
</evidence>
<dbReference type="AlphaFoldDB" id="A0AAV4XAW0"/>
<accession>A0AAV4XAW0</accession>
<gene>
    <name evidence="1" type="ORF">CEXT_326501</name>
</gene>
<dbReference type="EMBL" id="BPLR01000056">
    <property type="protein sequence ID" value="GIY91813.1"/>
    <property type="molecule type" value="Genomic_DNA"/>
</dbReference>
<keyword evidence="2" id="KW-1185">Reference proteome</keyword>
<reference evidence="1 2" key="1">
    <citation type="submission" date="2021-06" db="EMBL/GenBank/DDBJ databases">
        <title>Caerostris extrusa draft genome.</title>
        <authorList>
            <person name="Kono N."/>
            <person name="Arakawa K."/>
        </authorList>
    </citation>
    <scope>NUCLEOTIDE SEQUENCE [LARGE SCALE GENOMIC DNA]</scope>
</reference>
<comment type="caution">
    <text evidence="1">The sequence shown here is derived from an EMBL/GenBank/DDBJ whole genome shotgun (WGS) entry which is preliminary data.</text>
</comment>